<dbReference type="AlphaFoldDB" id="M0EAL6"/>
<dbReference type="Pfam" id="PF00015">
    <property type="entry name" value="MCPsignal"/>
    <property type="match status" value="1"/>
</dbReference>
<accession>M0EAL6</accession>
<dbReference type="PANTHER" id="PTHR32089">
    <property type="entry name" value="METHYL-ACCEPTING CHEMOTAXIS PROTEIN MCPB"/>
    <property type="match status" value="1"/>
</dbReference>
<feature type="domain" description="Methyl-accepting transducer" evidence="5">
    <location>
        <begin position="82"/>
        <end position="318"/>
    </location>
</feature>
<dbReference type="SUPFAM" id="SSF53850">
    <property type="entry name" value="Periplasmic binding protein-like II"/>
    <property type="match status" value="1"/>
</dbReference>
<dbReference type="GO" id="GO:0006935">
    <property type="term" value="P:chemotaxis"/>
    <property type="evidence" value="ECO:0007669"/>
    <property type="project" value="InterPro"/>
</dbReference>
<dbReference type="Pfam" id="PF01547">
    <property type="entry name" value="SBP_bac_1"/>
    <property type="match status" value="1"/>
</dbReference>
<dbReference type="OrthoDB" id="18034at2157"/>
<dbReference type="GO" id="GO:0007165">
    <property type="term" value="P:signal transduction"/>
    <property type="evidence" value="ECO:0007669"/>
    <property type="project" value="UniProtKB-KW"/>
</dbReference>
<dbReference type="RefSeq" id="WP_006114941.1">
    <property type="nucleotide sequence ID" value="NZ_AOJL01000062.1"/>
</dbReference>
<comment type="similarity">
    <text evidence="2">Belongs to the methyl-accepting chemotaxis (MCP) protein family.</text>
</comment>
<dbReference type="EMBL" id="AOJL01000062">
    <property type="protein sequence ID" value="ELZ43454.1"/>
    <property type="molecule type" value="Genomic_DNA"/>
</dbReference>
<feature type="coiled-coil region" evidence="4">
    <location>
        <begin position="97"/>
        <end position="145"/>
    </location>
</feature>
<dbReference type="Gene3D" id="3.40.190.10">
    <property type="entry name" value="Periplasmic binding protein-like II"/>
    <property type="match status" value="2"/>
</dbReference>
<reference evidence="7 8" key="1">
    <citation type="journal article" date="2014" name="PLoS Genet.">
        <title>Phylogenetically driven sequencing of extremely halophilic archaea reveals strategies for static and dynamic osmo-response.</title>
        <authorList>
            <person name="Becker E.A."/>
            <person name="Seitzer P.M."/>
            <person name="Tritt A."/>
            <person name="Larsen D."/>
            <person name="Krusor M."/>
            <person name="Yao A.I."/>
            <person name="Wu D."/>
            <person name="Madern D."/>
            <person name="Eisen J.A."/>
            <person name="Darling A.E."/>
            <person name="Facciotti M.T."/>
        </authorList>
    </citation>
    <scope>NUCLEOTIDE SEQUENCE [LARGE SCALE GENOMIC DNA]</scope>
    <source>
        <strain evidence="7 8">DSM 10284</strain>
    </source>
</reference>
<name>M0EAL6_9EURY</name>
<dbReference type="CDD" id="cd06225">
    <property type="entry name" value="HAMP"/>
    <property type="match status" value="1"/>
</dbReference>
<evidence type="ECO:0000256" key="3">
    <source>
        <dbReference type="PROSITE-ProRule" id="PRU00284"/>
    </source>
</evidence>
<dbReference type="STRING" id="1227466.C464_17047"/>
<dbReference type="SMART" id="SM00283">
    <property type="entry name" value="MA"/>
    <property type="match status" value="1"/>
</dbReference>
<dbReference type="Proteomes" id="UP000011509">
    <property type="component" value="Unassembled WGS sequence"/>
</dbReference>
<evidence type="ECO:0000256" key="2">
    <source>
        <dbReference type="ARBA" id="ARBA00029447"/>
    </source>
</evidence>
<dbReference type="InterPro" id="IPR004089">
    <property type="entry name" value="MCPsignal_dom"/>
</dbReference>
<dbReference type="GO" id="GO:0016020">
    <property type="term" value="C:membrane"/>
    <property type="evidence" value="ECO:0007669"/>
    <property type="project" value="InterPro"/>
</dbReference>
<dbReference type="InterPro" id="IPR004090">
    <property type="entry name" value="Chemotax_Me-accpt_rcpt"/>
</dbReference>
<evidence type="ECO:0000259" key="6">
    <source>
        <dbReference type="PROSITE" id="PS50885"/>
    </source>
</evidence>
<organism evidence="7 8">
    <name type="scientific">Halorubrum coriense DSM 10284</name>
    <dbReference type="NCBI Taxonomy" id="1227466"/>
    <lineage>
        <taxon>Archaea</taxon>
        <taxon>Methanobacteriati</taxon>
        <taxon>Methanobacteriota</taxon>
        <taxon>Stenosarchaea group</taxon>
        <taxon>Halobacteria</taxon>
        <taxon>Halobacteriales</taxon>
        <taxon>Haloferacaceae</taxon>
        <taxon>Halorubrum</taxon>
    </lineage>
</organism>
<feature type="domain" description="HAMP" evidence="6">
    <location>
        <begin position="16"/>
        <end position="63"/>
    </location>
</feature>
<dbReference type="Pfam" id="PF00672">
    <property type="entry name" value="HAMP"/>
    <property type="match status" value="1"/>
</dbReference>
<dbReference type="PROSITE" id="PS50885">
    <property type="entry name" value="HAMP"/>
    <property type="match status" value="1"/>
</dbReference>
<dbReference type="SUPFAM" id="SSF58104">
    <property type="entry name" value="Methyl-accepting chemotaxis protein (MCP) signaling domain"/>
    <property type="match status" value="1"/>
</dbReference>
<proteinExistence type="inferred from homology"/>
<gene>
    <name evidence="7" type="ORF">C464_17047</name>
</gene>
<dbReference type="PANTHER" id="PTHR32089:SF112">
    <property type="entry name" value="LYSOZYME-LIKE PROTEIN-RELATED"/>
    <property type="match status" value="1"/>
</dbReference>
<protein>
    <submittedName>
        <fullName evidence="7">Methyl-accepting chemotaxis sensory transducer</fullName>
    </submittedName>
</protein>
<dbReference type="GO" id="GO:0004888">
    <property type="term" value="F:transmembrane signaling receptor activity"/>
    <property type="evidence" value="ECO:0007669"/>
    <property type="project" value="InterPro"/>
</dbReference>
<dbReference type="CDD" id="cd11386">
    <property type="entry name" value="MCP_signal"/>
    <property type="match status" value="1"/>
</dbReference>
<dbReference type="PROSITE" id="PS50111">
    <property type="entry name" value="CHEMOTAXIS_TRANSDUC_2"/>
    <property type="match status" value="1"/>
</dbReference>
<dbReference type="InterPro" id="IPR006059">
    <property type="entry name" value="SBP"/>
</dbReference>
<keyword evidence="8" id="KW-1185">Reference proteome</keyword>
<dbReference type="Gene3D" id="1.10.287.950">
    <property type="entry name" value="Methyl-accepting chemotaxis protein"/>
    <property type="match status" value="1"/>
</dbReference>
<keyword evidence="1 3" id="KW-0807">Transducer</keyword>
<dbReference type="PRINTS" id="PR00260">
    <property type="entry name" value="CHEMTRNSDUCR"/>
</dbReference>
<dbReference type="PATRIC" id="fig|1227466.3.peg.3385"/>
<dbReference type="SMART" id="SM00304">
    <property type="entry name" value="HAMP"/>
    <property type="match status" value="2"/>
</dbReference>
<evidence type="ECO:0000313" key="7">
    <source>
        <dbReference type="EMBL" id="ELZ43454.1"/>
    </source>
</evidence>
<evidence type="ECO:0000256" key="1">
    <source>
        <dbReference type="ARBA" id="ARBA00023224"/>
    </source>
</evidence>
<keyword evidence="4" id="KW-0175">Coiled coil</keyword>
<evidence type="ECO:0000256" key="4">
    <source>
        <dbReference type="SAM" id="Coils"/>
    </source>
</evidence>
<dbReference type="InterPro" id="IPR003660">
    <property type="entry name" value="HAMP_dom"/>
</dbReference>
<evidence type="ECO:0000313" key="8">
    <source>
        <dbReference type="Proteomes" id="UP000011509"/>
    </source>
</evidence>
<sequence length="801" mass="88230">MSSNDYEPSEEEAKKIRQLRESMADAANGDLTTCVDVTFENAELNKLSTQYNEMLSQLESQQAEIWSFAGGVRSTGDTVTGDSVTVDSATDRITAEFDDVTNRTEEQKERLRNVSDEADRLSASIEEIAAESAEVAERADEAAERGAEGRQAAEQAIEQTNEVKSISESTVTQITELQSEMEDVAETVDLISDIADQTNLLALNASIEAARAGDKGNGFGVVADEVKQLAGEAQQSADKIESVIDTVIEETEETVTEVQTANKSIEKSTQTVQEALAAFSDTVDYVEDINYSIQEISDATDQQAQSNSSVASEVDEVLDLSRAVNEQIESVEDATENQAQLAGQISSQMSGLQSDVTSLESSLETFAINDWGQRINDHCRSAGIDWRQCEGDSISFVMSDHMFTQATQPFLEYFTELTGIDVTYDIYPEEELFSQIEHQMRTDRSSFDGFLLGLWAASDYHESGWVKDLNQFWSNASLTDTSWYHLEDYPDNIIEKLSYGRNDLIALPVVIGSYGCVAYDRPTFEQLGLNEPTNFEELTHAAKVIDESDGVDRCGISSRGSADPVSTANWSTMFKSHGANWVDRRTGTATLNSPEGVESLERYADLLRSYGPADAAEANWYRANETFGKGDAGILYHSPATSGVLTAEQYNRTKWLPPLDGPHGETQAGVWTWSVGINQFAPNPEAAWLFLQWATSREMSLLLSTRQWEGHDSAGYARTNWIPDQQEYAQRGQASSWDDAFNQAVDSVPSDPPPVPLDLPQNMELMEVAAEAMNTTIRGNRTAQEALDSAASEMDRLLNSP</sequence>
<comment type="caution">
    <text evidence="7">The sequence shown here is derived from an EMBL/GenBank/DDBJ whole genome shotgun (WGS) entry which is preliminary data.</text>
</comment>
<evidence type="ECO:0000259" key="5">
    <source>
        <dbReference type="PROSITE" id="PS50111"/>
    </source>
</evidence>